<keyword evidence="1" id="KW-0812">Transmembrane</keyword>
<dbReference type="Proteomes" id="UP001497525">
    <property type="component" value="Unassembled WGS sequence"/>
</dbReference>
<dbReference type="InterPro" id="IPR051085">
    <property type="entry name" value="MB_O-acyltransferase"/>
</dbReference>
<dbReference type="GO" id="GO:0016409">
    <property type="term" value="F:palmitoyltransferase activity"/>
    <property type="evidence" value="ECO:0007669"/>
    <property type="project" value="TreeGrafter"/>
</dbReference>
<feature type="transmembrane region" description="Helical" evidence="1">
    <location>
        <begin position="72"/>
        <end position="92"/>
    </location>
</feature>
<gene>
    <name evidence="2" type="ORF">CDAUBV1_LOCUS6553</name>
</gene>
<proteinExistence type="predicted"/>
<feature type="transmembrane region" description="Helical" evidence="1">
    <location>
        <begin position="7"/>
        <end position="25"/>
    </location>
</feature>
<dbReference type="PANTHER" id="PTHR13285:SF18">
    <property type="entry name" value="PROTEIN-CYSTEINE N-PALMITOYLTRANSFERASE RASP"/>
    <property type="match status" value="1"/>
</dbReference>
<evidence type="ECO:0000313" key="2">
    <source>
        <dbReference type="EMBL" id="CAL5133294.1"/>
    </source>
</evidence>
<keyword evidence="1" id="KW-0472">Membrane</keyword>
<feature type="transmembrane region" description="Helical" evidence="1">
    <location>
        <begin position="141"/>
        <end position="158"/>
    </location>
</feature>
<feature type="transmembrane region" description="Helical" evidence="1">
    <location>
        <begin position="227"/>
        <end position="252"/>
    </location>
</feature>
<feature type="transmembrane region" description="Helical" evidence="1">
    <location>
        <begin position="292"/>
        <end position="317"/>
    </location>
</feature>
<dbReference type="GO" id="GO:0005783">
    <property type="term" value="C:endoplasmic reticulum"/>
    <property type="evidence" value="ECO:0007669"/>
    <property type="project" value="TreeGrafter"/>
</dbReference>
<comment type="caution">
    <text evidence="2">The sequence shown here is derived from an EMBL/GenBank/DDBJ whole genome shotgun (WGS) entry which is preliminary data.</text>
</comment>
<dbReference type="AlphaFoldDB" id="A0AAV2TAZ8"/>
<keyword evidence="1" id="KW-1133">Transmembrane helix</keyword>
<sequence>MIRLTRCSILAVLILGFYVIKLYQISADDRHRTILERSGLVKYGNPLIFAEGLLSNSVKDVSDASWRGTMVWLQNSGYILIFMLFSACLDLITDFKAIPCLRVAASVLLIWKILGGCFALDVLVITGSFSLVGVLIHKLKVFIWVFSIAVLLVVDKILEHRSVKGFILNTSYLTREQYLLAYPAYFMVVMRGISVALTVADEFSGKSTALSGSPSGNKLATSESPKIWVNFIDILEYAFYPYTIVFGPLVIYSDWKTYVQRKSGAVPVNSTRSLGFYRQLCCSHLLWRALRLFVWICLWNMALVFIYPNAILTYPVFARNELHSPHDNPWKAFGPNTDIMVWAAVYLAGMHFYSAHLVGYGLGGLMSDTENFIRSQVSSQKITEQQSTDREPWSKKRHTLAGKGAEIKIKAALANVDGNQFCLVPAPPSCSYRILLFSEIWRTFDRGLYNFLTHHIYYPLLAGKRRASNAGPDFRATVIQTSSLLFPFMIVLILHAPRPGNVIWTIINAGQILTERFIKWSYRKTRFGARLREVLSLCVLEHLCGVICAMSWILSMVGFVFFNFGYYVGVSFVRHTLLSRATLLILFERWVMYHFCSNYGPHPLPYGFSDQPDQKK</sequence>
<accession>A0AAV2TAZ8</accession>
<feature type="transmembrane region" description="Helical" evidence="1">
    <location>
        <begin position="179"/>
        <end position="200"/>
    </location>
</feature>
<feature type="transmembrane region" description="Helical" evidence="1">
    <location>
        <begin position="339"/>
        <end position="362"/>
    </location>
</feature>
<dbReference type="PANTHER" id="PTHR13285">
    <property type="entry name" value="ACYLTRANSFERASE"/>
    <property type="match status" value="1"/>
</dbReference>
<evidence type="ECO:0000256" key="1">
    <source>
        <dbReference type="SAM" id="Phobius"/>
    </source>
</evidence>
<organism evidence="2 3">
    <name type="scientific">Calicophoron daubneyi</name>
    <name type="common">Rumen fluke</name>
    <name type="synonym">Paramphistomum daubneyi</name>
    <dbReference type="NCBI Taxonomy" id="300641"/>
    <lineage>
        <taxon>Eukaryota</taxon>
        <taxon>Metazoa</taxon>
        <taxon>Spiralia</taxon>
        <taxon>Lophotrochozoa</taxon>
        <taxon>Platyhelminthes</taxon>
        <taxon>Trematoda</taxon>
        <taxon>Digenea</taxon>
        <taxon>Plagiorchiida</taxon>
        <taxon>Pronocephalata</taxon>
        <taxon>Paramphistomoidea</taxon>
        <taxon>Paramphistomidae</taxon>
        <taxon>Calicophoron</taxon>
    </lineage>
</organism>
<feature type="transmembrane region" description="Helical" evidence="1">
    <location>
        <begin position="113"/>
        <end position="135"/>
    </location>
</feature>
<name>A0AAV2TAZ8_CALDB</name>
<dbReference type="EMBL" id="CAXLJL010000156">
    <property type="protein sequence ID" value="CAL5133294.1"/>
    <property type="molecule type" value="Genomic_DNA"/>
</dbReference>
<feature type="transmembrane region" description="Helical" evidence="1">
    <location>
        <begin position="474"/>
        <end position="496"/>
    </location>
</feature>
<reference evidence="2" key="1">
    <citation type="submission" date="2024-06" db="EMBL/GenBank/DDBJ databases">
        <authorList>
            <person name="Liu X."/>
            <person name="Lenzi L."/>
            <person name="Haldenby T S."/>
            <person name="Uol C."/>
        </authorList>
    </citation>
    <scope>NUCLEOTIDE SEQUENCE</scope>
</reference>
<evidence type="ECO:0000313" key="3">
    <source>
        <dbReference type="Proteomes" id="UP001497525"/>
    </source>
</evidence>
<protein>
    <submittedName>
        <fullName evidence="2">Uncharacterized protein</fullName>
    </submittedName>
</protein>